<dbReference type="PROSITE" id="PS00105">
    <property type="entry name" value="AA_TRANSFER_CLASS_1"/>
    <property type="match status" value="1"/>
</dbReference>
<dbReference type="EC" id="2.6.1.-" evidence="1"/>
<dbReference type="Gene3D" id="3.40.640.10">
    <property type="entry name" value="Type I PLP-dependent aspartate aminotransferase-like (Major domain)"/>
    <property type="match status" value="1"/>
</dbReference>
<name>A0A7W8A8K0_9ACTN</name>
<protein>
    <recommendedName>
        <fullName evidence="1">Aminotransferase</fullName>
        <ecNumber evidence="1">2.6.1.-</ecNumber>
    </recommendedName>
</protein>
<dbReference type="EMBL" id="JACHIN010000011">
    <property type="protein sequence ID" value="MBB5081553.1"/>
    <property type="molecule type" value="Genomic_DNA"/>
</dbReference>
<sequence length="377" mass="41422">MTFQTFELENWQSDHEQTVRFNLADSTVDPVTVADLIEDGEDLERIMSVPLYYPEVNGERSLRGLIAGLHDGIGTDDVLVTVGASEANAAIVDALCEPGDRVVVMEPGYRQVWGLARNRGCDVAAFELHADRGWAPDLEQLRRVAAPGTRLIYVCNPNNPTGYILTQREMAEIVRIAEDCGAWLVADEVYRGSERLTDAETPSFVGMTDKVIGVGSLSKSYGLSGLRIGWAVCTHPELADLWRRHEYVAIATGRLDNFLAECALRPAARRRLFERNRACVRRGYDLFSAWALRQGGRLAAQPPMASALAFVRYDSDLSSVEVGDLFRREASVLVAPGVFFGREGWFRINIGMDTGHLAQALDALAPVVAALPPASGR</sequence>
<evidence type="ECO:0000313" key="3">
    <source>
        <dbReference type="EMBL" id="MBB5081553.1"/>
    </source>
</evidence>
<dbReference type="PANTHER" id="PTHR43510:SF1">
    <property type="entry name" value="AMINOTRANSFERASE FUNCTION, HYPOTHETICAL (EUROFUNG)"/>
    <property type="match status" value="1"/>
</dbReference>
<dbReference type="SUPFAM" id="SSF53383">
    <property type="entry name" value="PLP-dependent transferases"/>
    <property type="match status" value="1"/>
</dbReference>
<evidence type="ECO:0000259" key="2">
    <source>
        <dbReference type="Pfam" id="PF00155"/>
    </source>
</evidence>
<keyword evidence="4" id="KW-1185">Reference proteome</keyword>
<comment type="caution">
    <text evidence="3">The sequence shown here is derived from an EMBL/GenBank/DDBJ whole genome shotgun (WGS) entry which is preliminary data.</text>
</comment>
<dbReference type="InterPro" id="IPR004838">
    <property type="entry name" value="NHTrfase_class1_PyrdxlP-BS"/>
</dbReference>
<dbReference type="AlphaFoldDB" id="A0A7W8A8K0"/>
<comment type="similarity">
    <text evidence="1">Belongs to the class-I pyridoxal-phosphate-dependent aminotransferase family.</text>
</comment>
<proteinExistence type="inferred from homology"/>
<keyword evidence="1 3" id="KW-0808">Transferase</keyword>
<dbReference type="CDD" id="cd00609">
    <property type="entry name" value="AAT_like"/>
    <property type="match status" value="1"/>
</dbReference>
<dbReference type="Pfam" id="PF00155">
    <property type="entry name" value="Aminotran_1_2"/>
    <property type="match status" value="1"/>
</dbReference>
<dbReference type="InterPro" id="IPR015422">
    <property type="entry name" value="PyrdxlP-dep_Trfase_small"/>
</dbReference>
<dbReference type="InterPro" id="IPR015424">
    <property type="entry name" value="PyrdxlP-dep_Trfase"/>
</dbReference>
<dbReference type="PANTHER" id="PTHR43510">
    <property type="entry name" value="AMINOTRANSFERASE FUNCTION, HYPOTHETICAL (EUROFUNG)"/>
    <property type="match status" value="1"/>
</dbReference>
<dbReference type="InterPro" id="IPR004839">
    <property type="entry name" value="Aminotransferase_I/II_large"/>
</dbReference>
<keyword evidence="1 3" id="KW-0032">Aminotransferase</keyword>
<dbReference type="GO" id="GO:0008483">
    <property type="term" value="F:transaminase activity"/>
    <property type="evidence" value="ECO:0007669"/>
    <property type="project" value="UniProtKB-KW"/>
</dbReference>
<gene>
    <name evidence="3" type="ORF">HNR40_007048</name>
</gene>
<dbReference type="Gene3D" id="3.90.1150.10">
    <property type="entry name" value="Aspartate Aminotransferase, domain 1"/>
    <property type="match status" value="1"/>
</dbReference>
<reference evidence="3 4" key="1">
    <citation type="submission" date="2020-08" db="EMBL/GenBank/DDBJ databases">
        <title>Genomic Encyclopedia of Type Strains, Phase IV (KMG-IV): sequencing the most valuable type-strain genomes for metagenomic binning, comparative biology and taxonomic classification.</title>
        <authorList>
            <person name="Goeker M."/>
        </authorList>
    </citation>
    <scope>NUCLEOTIDE SEQUENCE [LARGE SCALE GENOMIC DNA]</scope>
    <source>
        <strain evidence="3 4">DSM 45385</strain>
    </source>
</reference>
<dbReference type="Proteomes" id="UP000568380">
    <property type="component" value="Unassembled WGS sequence"/>
</dbReference>
<dbReference type="RefSeq" id="WP_184969039.1">
    <property type="nucleotide sequence ID" value="NZ_JACHIN010000011.1"/>
</dbReference>
<evidence type="ECO:0000313" key="4">
    <source>
        <dbReference type="Proteomes" id="UP000568380"/>
    </source>
</evidence>
<dbReference type="GO" id="GO:0030170">
    <property type="term" value="F:pyridoxal phosphate binding"/>
    <property type="evidence" value="ECO:0007669"/>
    <property type="project" value="InterPro"/>
</dbReference>
<evidence type="ECO:0000256" key="1">
    <source>
        <dbReference type="RuleBase" id="RU000481"/>
    </source>
</evidence>
<comment type="cofactor">
    <cofactor evidence="1">
        <name>pyridoxal 5'-phosphate</name>
        <dbReference type="ChEBI" id="CHEBI:597326"/>
    </cofactor>
</comment>
<accession>A0A7W8A8K0</accession>
<feature type="domain" description="Aminotransferase class I/classII large" evidence="2">
    <location>
        <begin position="53"/>
        <end position="364"/>
    </location>
</feature>
<dbReference type="InterPro" id="IPR015421">
    <property type="entry name" value="PyrdxlP-dep_Trfase_major"/>
</dbReference>
<organism evidence="3 4">
    <name type="scientific">Nonomuraea endophytica</name>
    <dbReference type="NCBI Taxonomy" id="714136"/>
    <lineage>
        <taxon>Bacteria</taxon>
        <taxon>Bacillati</taxon>
        <taxon>Actinomycetota</taxon>
        <taxon>Actinomycetes</taxon>
        <taxon>Streptosporangiales</taxon>
        <taxon>Streptosporangiaceae</taxon>
        <taxon>Nonomuraea</taxon>
    </lineage>
</organism>